<name>A0A3L8P871_9ACTN</name>
<dbReference type="Pfam" id="PF00496">
    <property type="entry name" value="SBP_bac_5"/>
    <property type="match status" value="1"/>
</dbReference>
<dbReference type="OrthoDB" id="9046151at2"/>
<protein>
    <submittedName>
        <fullName evidence="2">ABC transporter substrate-binding protein</fullName>
    </submittedName>
</protein>
<dbReference type="Gene3D" id="3.90.76.10">
    <property type="entry name" value="Dipeptide-binding Protein, Domain 1"/>
    <property type="match status" value="1"/>
</dbReference>
<evidence type="ECO:0000313" key="2">
    <source>
        <dbReference type="EMBL" id="RLV51207.1"/>
    </source>
</evidence>
<dbReference type="InterPro" id="IPR039424">
    <property type="entry name" value="SBP_5"/>
</dbReference>
<feature type="domain" description="Solute-binding protein family 5" evidence="1">
    <location>
        <begin position="43"/>
        <end position="352"/>
    </location>
</feature>
<dbReference type="GO" id="GO:0015833">
    <property type="term" value="P:peptide transport"/>
    <property type="evidence" value="ECO:0007669"/>
    <property type="project" value="TreeGrafter"/>
</dbReference>
<dbReference type="GO" id="GO:0043190">
    <property type="term" value="C:ATP-binding cassette (ABC) transporter complex"/>
    <property type="evidence" value="ECO:0007669"/>
    <property type="project" value="InterPro"/>
</dbReference>
<gene>
    <name evidence="2" type="ORF">D9V37_00735</name>
</gene>
<dbReference type="InterPro" id="IPR000914">
    <property type="entry name" value="SBP_5_dom"/>
</dbReference>
<dbReference type="GO" id="GO:0042597">
    <property type="term" value="C:periplasmic space"/>
    <property type="evidence" value="ECO:0007669"/>
    <property type="project" value="UniProtKB-ARBA"/>
</dbReference>
<dbReference type="Gene3D" id="3.10.105.10">
    <property type="entry name" value="Dipeptide-binding Protein, Domain 3"/>
    <property type="match status" value="1"/>
</dbReference>
<comment type="caution">
    <text evidence="2">The sequence shown here is derived from an EMBL/GenBank/DDBJ whole genome shotgun (WGS) entry which is preliminary data.</text>
</comment>
<dbReference type="Proteomes" id="UP000281708">
    <property type="component" value="Unassembled WGS sequence"/>
</dbReference>
<proteinExistence type="predicted"/>
<dbReference type="PANTHER" id="PTHR30290:SF83">
    <property type="entry name" value="ABC TRANSPORTER SUBSTRATE-BINDING PROTEIN"/>
    <property type="match status" value="1"/>
</dbReference>
<reference evidence="2 3" key="1">
    <citation type="submission" date="2018-10" db="EMBL/GenBank/DDBJ databases">
        <title>Marmoricola sp. 4Q3S-7 whole genome shotgun sequence.</title>
        <authorList>
            <person name="Li F."/>
        </authorList>
    </citation>
    <scope>NUCLEOTIDE SEQUENCE [LARGE SCALE GENOMIC DNA]</scope>
    <source>
        <strain evidence="2 3">4Q3S-7</strain>
    </source>
</reference>
<evidence type="ECO:0000313" key="3">
    <source>
        <dbReference type="Proteomes" id="UP000281708"/>
    </source>
</evidence>
<dbReference type="GO" id="GO:1904680">
    <property type="term" value="F:peptide transmembrane transporter activity"/>
    <property type="evidence" value="ECO:0007669"/>
    <property type="project" value="TreeGrafter"/>
</dbReference>
<dbReference type="InterPro" id="IPR030678">
    <property type="entry name" value="Peptide/Ni-bd"/>
</dbReference>
<dbReference type="PANTHER" id="PTHR30290">
    <property type="entry name" value="PERIPLASMIC BINDING COMPONENT OF ABC TRANSPORTER"/>
    <property type="match status" value="1"/>
</dbReference>
<dbReference type="AlphaFoldDB" id="A0A3L8P871"/>
<organism evidence="2 3">
    <name type="scientific">Nocardioides mangrovicus</name>
    <dbReference type="NCBI Taxonomy" id="2478913"/>
    <lineage>
        <taxon>Bacteria</taxon>
        <taxon>Bacillati</taxon>
        <taxon>Actinomycetota</taxon>
        <taxon>Actinomycetes</taxon>
        <taxon>Propionibacteriales</taxon>
        <taxon>Nocardioidaceae</taxon>
        <taxon>Nocardioides</taxon>
    </lineage>
</organism>
<dbReference type="PIRSF" id="PIRSF002741">
    <property type="entry name" value="MppA"/>
    <property type="match status" value="1"/>
</dbReference>
<dbReference type="CDD" id="cd08503">
    <property type="entry name" value="PBP2_NikA_DppA_OppA_like_17"/>
    <property type="match status" value="1"/>
</dbReference>
<dbReference type="SUPFAM" id="SSF53850">
    <property type="entry name" value="Periplasmic binding protein-like II"/>
    <property type="match status" value="1"/>
</dbReference>
<dbReference type="EMBL" id="RDBE01000001">
    <property type="protein sequence ID" value="RLV51207.1"/>
    <property type="molecule type" value="Genomic_DNA"/>
</dbReference>
<sequence length="468" mass="51421">MHGTSGGSSKDTLDAHSPVQSADIARINNLYEPLLFWDDNYQIAPALAESIEPSSDAKTWTVKLRKGVTFHNGKDVTPEDVLFSIKRVADPKNPRSAGAGLSTFIDFDGTKKVDDSTVVIALKTPYAVLDWLFAEYTFGIVPTDYDPKNPVGTGAFKYKSFTPGKQSVFERYDGYWGDKAKVDQLQIQDFADANALVNALSAGQIQTMDNLPYNLMSSVKKTGKIVEAETGAWVPFTMRVDQKPFSDVRVRQAMRLICDRKQMIEQALSGEGSLGNDLYAPFDPSFASELPQREQDIDQAKSLLKAAGQSDLSVQLFTGDDIGSVATASASLFVQQAAKAGVKVSVVKKNPFYGDDYLSYTFAQDFWNTRNYIPQAAVCALKNGTYNETHFNNDKFAGLIASAQAETDEAKRKTLLQDAQEIEYNEGGYIIWGFRKQVDATSSKVSGVKPSKYLPLGNYKFNTASVSS</sequence>
<accession>A0A3L8P871</accession>
<evidence type="ECO:0000259" key="1">
    <source>
        <dbReference type="Pfam" id="PF00496"/>
    </source>
</evidence>
<keyword evidence="3" id="KW-1185">Reference proteome</keyword>
<dbReference type="Gene3D" id="3.40.190.10">
    <property type="entry name" value="Periplasmic binding protein-like II"/>
    <property type="match status" value="1"/>
</dbReference>